<reference evidence="1" key="2">
    <citation type="submission" date="2014-07" db="EMBL/GenBank/DDBJ databases">
        <authorList>
            <person name="Hull J."/>
        </authorList>
    </citation>
    <scope>NUCLEOTIDE SEQUENCE</scope>
</reference>
<dbReference type="EMBL" id="GBHO01014422">
    <property type="protein sequence ID" value="JAG29182.1"/>
    <property type="molecule type" value="Transcribed_RNA"/>
</dbReference>
<feature type="non-terminal residue" evidence="1">
    <location>
        <position position="103"/>
    </location>
</feature>
<protein>
    <submittedName>
        <fullName evidence="1">Nephrin</fullName>
    </submittedName>
</protein>
<evidence type="ECO:0000313" key="1">
    <source>
        <dbReference type="EMBL" id="JAG29182.1"/>
    </source>
</evidence>
<organism evidence="1">
    <name type="scientific">Lygus hesperus</name>
    <name type="common">Western plant bug</name>
    <dbReference type="NCBI Taxonomy" id="30085"/>
    <lineage>
        <taxon>Eukaryota</taxon>
        <taxon>Metazoa</taxon>
        <taxon>Ecdysozoa</taxon>
        <taxon>Arthropoda</taxon>
        <taxon>Hexapoda</taxon>
        <taxon>Insecta</taxon>
        <taxon>Pterygota</taxon>
        <taxon>Neoptera</taxon>
        <taxon>Paraneoptera</taxon>
        <taxon>Hemiptera</taxon>
        <taxon>Heteroptera</taxon>
        <taxon>Panheteroptera</taxon>
        <taxon>Cimicomorpha</taxon>
        <taxon>Miridae</taxon>
        <taxon>Mirini</taxon>
        <taxon>Lygus</taxon>
    </lineage>
</organism>
<name>A0A0A9Y7Z7_LYGHE</name>
<gene>
    <name evidence="1" type="primary">Nphs1_6</name>
    <name evidence="1" type="ORF">CM83_104917</name>
</gene>
<proteinExistence type="predicted"/>
<accession>A0A0A9Y7Z7</accession>
<reference evidence="1" key="1">
    <citation type="journal article" date="2014" name="PLoS ONE">
        <title>Transcriptome-Based Identification of ABC Transporters in the Western Tarnished Plant Bug Lygus hesperus.</title>
        <authorList>
            <person name="Hull J.J."/>
            <person name="Chaney K."/>
            <person name="Geib S.M."/>
            <person name="Fabrick J.A."/>
            <person name="Brent C.S."/>
            <person name="Walsh D."/>
            <person name="Lavine L.C."/>
        </authorList>
    </citation>
    <scope>NUCLEOTIDE SEQUENCE</scope>
</reference>
<sequence length="103" mass="11680">YGKRQLKTLGETKVQVKLGKQTKTLRVVVMDEPDVPLFGLPWILGFNLGLPEEVKIRKVGNQRNEGYSGTIEDILDEFKELFDESLGTIKGYKAAIHMRKGME</sequence>
<feature type="non-terminal residue" evidence="1">
    <location>
        <position position="1"/>
    </location>
</feature>
<dbReference type="AlphaFoldDB" id="A0A0A9Y7Z7"/>